<dbReference type="Pfam" id="PF05199">
    <property type="entry name" value="GMC_oxred_C"/>
    <property type="match status" value="1"/>
</dbReference>
<dbReference type="EMBL" id="JWSY01000009">
    <property type="protein sequence ID" value="KIC58941.1"/>
    <property type="molecule type" value="Genomic_DNA"/>
</dbReference>
<dbReference type="InterPro" id="IPR036188">
    <property type="entry name" value="FAD/NAD-bd_sf"/>
</dbReference>
<dbReference type="InterPro" id="IPR000172">
    <property type="entry name" value="GMC_OxRdtase_N"/>
</dbReference>
<dbReference type="RefSeq" id="WP_039245479.1">
    <property type="nucleotide sequence ID" value="NZ_JWSY01000009.1"/>
</dbReference>
<dbReference type="InterPro" id="IPR007867">
    <property type="entry name" value="GMC_OxRtase_C"/>
</dbReference>
<dbReference type="AlphaFoldDB" id="A0A0B4CX62"/>
<dbReference type="Pfam" id="PF00732">
    <property type="entry name" value="GMC_oxred_N"/>
    <property type="match status" value="1"/>
</dbReference>
<evidence type="ECO:0000313" key="5">
    <source>
        <dbReference type="EMBL" id="KIC58941.1"/>
    </source>
</evidence>
<feature type="domain" description="Glucose-methanol-choline oxidoreductase N-terminal" evidence="4">
    <location>
        <begin position="312"/>
        <end position="326"/>
    </location>
</feature>
<comment type="cofactor">
    <cofactor evidence="2">
        <name>FAD</name>
        <dbReference type="ChEBI" id="CHEBI:57692"/>
    </cofactor>
</comment>
<evidence type="ECO:0000256" key="1">
    <source>
        <dbReference type="ARBA" id="ARBA00010790"/>
    </source>
</evidence>
<dbReference type="PIRSF" id="PIRSF000137">
    <property type="entry name" value="Alcohol_oxidase"/>
    <property type="match status" value="1"/>
</dbReference>
<keyword evidence="2" id="KW-0285">Flavoprotein</keyword>
<evidence type="ECO:0000259" key="4">
    <source>
        <dbReference type="PROSITE" id="PS00624"/>
    </source>
</evidence>
<comment type="caution">
    <text evidence="5">The sequence shown here is derived from an EMBL/GenBank/DDBJ whole genome shotgun (WGS) entry which is preliminary data.</text>
</comment>
<dbReference type="PANTHER" id="PTHR11552">
    <property type="entry name" value="GLUCOSE-METHANOL-CHOLINE GMC OXIDOREDUCTASE"/>
    <property type="match status" value="1"/>
</dbReference>
<dbReference type="SUPFAM" id="SSF51905">
    <property type="entry name" value="FAD/NAD(P)-binding domain"/>
    <property type="match status" value="1"/>
</dbReference>
<dbReference type="GO" id="GO:0016614">
    <property type="term" value="F:oxidoreductase activity, acting on CH-OH group of donors"/>
    <property type="evidence" value="ECO:0007669"/>
    <property type="project" value="InterPro"/>
</dbReference>
<evidence type="ECO:0000256" key="3">
    <source>
        <dbReference type="SAM" id="MobiDB-lite"/>
    </source>
</evidence>
<accession>A0A0B4CX62</accession>
<dbReference type="STRING" id="172043.RM53_07025"/>
<dbReference type="SUPFAM" id="SSF54373">
    <property type="entry name" value="FAD-linked reductases, C-terminal domain"/>
    <property type="match status" value="1"/>
</dbReference>
<keyword evidence="2" id="KW-0274">FAD</keyword>
<name>A0A0B4CX62_9CAUL</name>
<reference evidence="5 6" key="1">
    <citation type="submission" date="2014-12" db="EMBL/GenBank/DDBJ databases">
        <title>Genome sequencing of Brevundimonas nasdae TPW30.</title>
        <authorList>
            <person name="Tan P.W."/>
            <person name="Chan K.-G."/>
        </authorList>
    </citation>
    <scope>NUCLEOTIDE SEQUENCE [LARGE SCALE GENOMIC DNA]</scope>
    <source>
        <strain evidence="5 6">TPW30</strain>
    </source>
</reference>
<dbReference type="PROSITE" id="PS00624">
    <property type="entry name" value="GMC_OXRED_2"/>
    <property type="match status" value="1"/>
</dbReference>
<evidence type="ECO:0000313" key="6">
    <source>
        <dbReference type="Proteomes" id="UP000031166"/>
    </source>
</evidence>
<dbReference type="InterPro" id="IPR012132">
    <property type="entry name" value="GMC_OxRdtase"/>
</dbReference>
<sequence>MVEAQHDFIIVGSGAGGGPLAANLVEAGYSVLLIEAGGDHRCPYYDVPIMQARASEDAEMRWDFFVRHYSDDTQQKRDSKFVAERDGVLYPRGATLGGSTAISALVTVYPHNSDWDRLEDLTGDPDWSAEAMRTRFQRLEAWRGKDPDPDHPARRGDAGRHGFDGWLKTTRADPKLAGREPWFLDIIGAVEAESRATYGTAEEVVLPNDPNDWRFVSERREGMSFIPVAIDNGRRNGARERVLAAQAAHPDRLTIRYDTLVTRILFEDDRAVGVAALDGAHLYGADPEMTRAHGPGAPVEFRARREVILCGGAFNTPQILMLSGIGPRDHLERLGVEVKLDRPGVGSNLQDRYEVGVVHRLIHDYALFENADLDVPGRDGKGDRHFQEWETDKNGPYSTNGSLAAFIAKSSVAEEEPDLFVFALPVDFHGYYPGYAAESAAKHDQFTVVVLKGHTRNRAGAVRLRTTDPRDPPAIDFTYFEQGDDVEGRDLQGVADGIAIARRIAARLDGIVAEEVLPGSRVTEPEAVQQWIRDNAWGHHASCTCSIGAEDDEMAVLDGDFRVRGVQGLRVVDASVFPRIPGLFIASAVYMISERASDVIVRELKT</sequence>
<feature type="region of interest" description="Disordered" evidence="3">
    <location>
        <begin position="142"/>
        <end position="162"/>
    </location>
</feature>
<protein>
    <submittedName>
        <fullName evidence="5">Choline dehydrogenase</fullName>
    </submittedName>
</protein>
<organism evidence="5 6">
    <name type="scientific">Brevundimonas nasdae</name>
    <dbReference type="NCBI Taxonomy" id="172043"/>
    <lineage>
        <taxon>Bacteria</taxon>
        <taxon>Pseudomonadati</taxon>
        <taxon>Pseudomonadota</taxon>
        <taxon>Alphaproteobacteria</taxon>
        <taxon>Caulobacterales</taxon>
        <taxon>Caulobacteraceae</taxon>
        <taxon>Brevundimonas</taxon>
    </lineage>
</organism>
<gene>
    <name evidence="5" type="ORF">RM53_07025</name>
</gene>
<proteinExistence type="inferred from homology"/>
<dbReference type="GO" id="GO:0050660">
    <property type="term" value="F:flavin adenine dinucleotide binding"/>
    <property type="evidence" value="ECO:0007669"/>
    <property type="project" value="InterPro"/>
</dbReference>
<dbReference type="PANTHER" id="PTHR11552:SF100">
    <property type="entry name" value="DEHYDROGENASE, PUTATIVE (AFU_ORTHOLOGUE AFUA_5G00630)-RELATED"/>
    <property type="match status" value="1"/>
</dbReference>
<evidence type="ECO:0000256" key="2">
    <source>
        <dbReference type="PIRSR" id="PIRSR000137-2"/>
    </source>
</evidence>
<dbReference type="Gene3D" id="3.30.560.10">
    <property type="entry name" value="Glucose Oxidase, domain 3"/>
    <property type="match status" value="1"/>
</dbReference>
<dbReference type="Gene3D" id="3.50.50.60">
    <property type="entry name" value="FAD/NAD(P)-binding domain"/>
    <property type="match status" value="1"/>
</dbReference>
<dbReference type="Proteomes" id="UP000031166">
    <property type="component" value="Unassembled WGS sequence"/>
</dbReference>
<feature type="binding site" evidence="2">
    <location>
        <position position="261"/>
    </location>
    <ligand>
        <name>FAD</name>
        <dbReference type="ChEBI" id="CHEBI:57692"/>
    </ligand>
</feature>
<comment type="similarity">
    <text evidence="1">Belongs to the GMC oxidoreductase family.</text>
</comment>